<organism evidence="12 13">
    <name type="scientific">Aliidiomarina shirensis</name>
    <dbReference type="NCBI Taxonomy" id="1048642"/>
    <lineage>
        <taxon>Bacteria</taxon>
        <taxon>Pseudomonadati</taxon>
        <taxon>Pseudomonadota</taxon>
        <taxon>Gammaproteobacteria</taxon>
        <taxon>Alteromonadales</taxon>
        <taxon>Idiomarinaceae</taxon>
        <taxon>Aliidiomarina</taxon>
    </lineage>
</organism>
<sequence length="1160" mass="131421">MSLTPAFMVLHGNQLENLRDVLVQWMAEHPISPLGEEQVLVQSNGIAQWLKMALAGTANGHPGVAAGVRVELPNQFVWRLYRLLLGQDIPASLPYDKGNLTWRILRLLPTLNGEVFAPLERYLRDDSDGRKRYHLAARLADLYDQYQVYRADWLQRWSQGADVLINVDMHGADLSQEMAEAAASAGLESSLPEEQLWQPALWRLLREDLQQHSELTAFSSRADVHNKALNKLLTGEIDSTTMPERVIVFGISSLPKQTLELLAALGKHTQVVLAVLNPCRHFWGDITTVRDEVRRQQRRQQRKSGLPDLINTEDLYLHAPPLLASLGKQARDYLSLIDEFDQPDQYQEWFGNRIDVFFNPATQAFVTPDDPAAESAPEWPLLHQIQHDILELNALPNAPRILSKDDQSISFHRCHSRQREVEVLQDNLLAAFAANPSLRARDVIIMTPDIGDYAPHINAVFGRISRDDERYLPYSLADQANRGRVPLFIALEYLLSLPDQRVTLNEVFDLLDVPAIQRRLQLKPEVLPQLRLWLTEAGARWGIDSEHRQVFDLAAMGDAFSWAFAVERMLLGYAMGEHEQWQGRLPYAEIGGLSAADLGPILQFIQQLKHWTQTLAAQPERTFSEWQSLLNGSDNLLTTFFDVQDDTDERLYVQLNEALERLSDAVLAGEFDGTLSLPVLRDAWLAEAEQSGLSQKFMAGKITFSTLLPMRAIPFQHIYILGLNDGEYPRSRRPDDFDLMGLNYRPGDRSRRDDDRYLFLEALLSARSALYLSWVGRSDRDNTEKPASVLVNQLRDMLEQGWLVESGNVLAALTHDYPLQPFSNAYFNGDFSTYAQEWEHAYTGTTSHSEHTKLAPLPELPALSLLGLQQFLRNPVRYFIAERFRARDYQDDLVLEDDEPFQLDGLQSYVLKSRILQRLLQQNAAHVADDLDSSIQAELRAIQAEGVLPFAAFGLQTQATLAREVQVVMNRVKDDKRDWRPADETIRLHITVANHNLEAELDKLFIDKHGELAIVLVRPTAIRDKGKPKWHQLVEAWLQQLVANAAGHSLAIWQYGLDSRVGLPAKPQAQALQELENLVSYWQQGLQQPLPVALKTAFVYLQGANAEQVYEGGFKITGEIQNSPELARYFATFAELEAAGLPYWAEALYGPITQSTEVSL</sequence>
<evidence type="ECO:0000256" key="10">
    <source>
        <dbReference type="HAMAP-Rule" id="MF_01486"/>
    </source>
</evidence>
<dbReference type="Gene3D" id="3.40.50.10930">
    <property type="match status" value="1"/>
</dbReference>
<dbReference type="EMBL" id="PIPP01000003">
    <property type="protein sequence ID" value="RUO36808.1"/>
    <property type="molecule type" value="Genomic_DNA"/>
</dbReference>
<dbReference type="Gene3D" id="1.10.10.160">
    <property type="match status" value="1"/>
</dbReference>
<dbReference type="PANTHER" id="PTHR30591:SF1">
    <property type="entry name" value="RECBCD ENZYME SUBUNIT RECC"/>
    <property type="match status" value="1"/>
</dbReference>
<keyword evidence="8 10" id="KW-0238">DNA-binding</keyword>
<name>A0A432WSU3_9GAMM</name>
<feature type="domain" description="RecC C-terminal" evidence="11">
    <location>
        <begin position="863"/>
        <end position="1103"/>
    </location>
</feature>
<dbReference type="InterPro" id="IPR013986">
    <property type="entry name" value="DExx_box_DNA_helicase_dom_sf"/>
</dbReference>
<dbReference type="GO" id="GO:0009338">
    <property type="term" value="C:exodeoxyribonuclease V complex"/>
    <property type="evidence" value="ECO:0007669"/>
    <property type="project" value="InterPro"/>
</dbReference>
<dbReference type="Gene3D" id="3.40.50.300">
    <property type="entry name" value="P-loop containing nucleotide triphosphate hydrolases"/>
    <property type="match status" value="2"/>
</dbReference>
<comment type="caution">
    <text evidence="12">The sequence shown here is derived from an EMBL/GenBank/DDBJ whole genome shotgun (WGS) entry which is preliminary data.</text>
</comment>
<proteinExistence type="inferred from homology"/>
<evidence type="ECO:0000313" key="12">
    <source>
        <dbReference type="EMBL" id="RUO36808.1"/>
    </source>
</evidence>
<keyword evidence="2 10" id="KW-0547">Nucleotide-binding</keyword>
<reference evidence="13" key="1">
    <citation type="journal article" date="2018" name="Front. Microbiol.">
        <title>Genome-Based Analysis Reveals the Taxonomy and Diversity of the Family Idiomarinaceae.</title>
        <authorList>
            <person name="Liu Y."/>
            <person name="Lai Q."/>
            <person name="Shao Z."/>
        </authorList>
    </citation>
    <scope>NUCLEOTIDE SEQUENCE [LARGE SCALE GENOMIC DNA]</scope>
    <source>
        <strain evidence="13">AIS</strain>
    </source>
</reference>
<comment type="miscellaneous">
    <text evidence="10">In the RecBCD complex, RecB has a slow 3'-5' helicase, an exonuclease activity and loads RecA onto ssDNA, RecD has a fast 5'-3' helicase activity, while RecC stimulates the ATPase and processivity of the RecB helicase and contributes to recognition of the Chi site.</text>
</comment>
<dbReference type="GO" id="GO:0003678">
    <property type="term" value="F:DNA helicase activity"/>
    <property type="evidence" value="ECO:0007669"/>
    <property type="project" value="UniProtKB-UniRule"/>
</dbReference>
<keyword evidence="5 10" id="KW-0347">Helicase</keyword>
<evidence type="ECO:0000256" key="2">
    <source>
        <dbReference type="ARBA" id="ARBA00022741"/>
    </source>
</evidence>
<dbReference type="Gene3D" id="1.10.10.990">
    <property type="match status" value="1"/>
</dbReference>
<dbReference type="Pfam" id="PF04257">
    <property type="entry name" value="Exonuc_V_gamma"/>
    <property type="match status" value="1"/>
</dbReference>
<evidence type="ECO:0000256" key="7">
    <source>
        <dbReference type="ARBA" id="ARBA00022840"/>
    </source>
</evidence>
<keyword evidence="4 10" id="KW-0378">Hydrolase</keyword>
<keyword evidence="3 10" id="KW-0227">DNA damage</keyword>
<evidence type="ECO:0000256" key="1">
    <source>
        <dbReference type="ARBA" id="ARBA00022722"/>
    </source>
</evidence>
<dbReference type="GO" id="GO:0003677">
    <property type="term" value="F:DNA binding"/>
    <property type="evidence" value="ECO:0007669"/>
    <property type="project" value="UniProtKB-UniRule"/>
</dbReference>
<dbReference type="OrthoDB" id="9762834at2"/>
<keyword evidence="1 10" id="KW-0540">Nuclease</keyword>
<evidence type="ECO:0000313" key="13">
    <source>
        <dbReference type="Proteomes" id="UP000286934"/>
    </source>
</evidence>
<comment type="function">
    <text evidence="10">A helicase/nuclease that prepares dsDNA breaks (DSB) for recombinational DNA repair. Binds to DSBs and unwinds DNA via a highly rapid and processive ATP-dependent bidirectional helicase activity. Unwinds dsDNA until it encounters a Chi (crossover hotspot instigator) sequence from the 3' direction. Cuts ssDNA a few nucleotides 3' to the Chi site. The properties and activities of the enzyme are changed at Chi. The Chi-altered holoenzyme produces a long 3'-ssDNA overhang and facilitates RecA-binding to the ssDNA for homologous DNA recombination and repair. Holoenzyme degrades any linearized DNA that is unable to undergo homologous recombination. In the holoenzyme this subunit recognizes the wild-type Chi sequence, and when added to isolated RecB increases its ATP-dependent helicase processivity.</text>
</comment>
<dbReference type="PIRSF" id="PIRSF000980">
    <property type="entry name" value="RecC"/>
    <property type="match status" value="1"/>
</dbReference>
<dbReference type="GO" id="GO:0008854">
    <property type="term" value="F:exodeoxyribonuclease V activity"/>
    <property type="evidence" value="ECO:0007669"/>
    <property type="project" value="InterPro"/>
</dbReference>
<dbReference type="InterPro" id="IPR011335">
    <property type="entry name" value="Restrct_endonuc-II-like"/>
</dbReference>
<protein>
    <recommendedName>
        <fullName evidence="10">RecBCD enzyme subunit RecC</fullName>
    </recommendedName>
    <alternativeName>
        <fullName evidence="10">Exonuclease V subunit RecC</fullName>
        <shortName evidence="10">ExoV subunit RecC</shortName>
    </alternativeName>
    <alternativeName>
        <fullName evidence="10">Helicase/nuclease RecBCD subunit RecC</fullName>
    </alternativeName>
</protein>
<dbReference type="GO" id="GO:0000724">
    <property type="term" value="P:double-strand break repair via homologous recombination"/>
    <property type="evidence" value="ECO:0007669"/>
    <property type="project" value="UniProtKB-UniRule"/>
</dbReference>
<dbReference type="Proteomes" id="UP000286934">
    <property type="component" value="Unassembled WGS sequence"/>
</dbReference>
<evidence type="ECO:0000256" key="6">
    <source>
        <dbReference type="ARBA" id="ARBA00022839"/>
    </source>
</evidence>
<keyword evidence="7 10" id="KW-0067">ATP-binding</keyword>
<dbReference type="NCBIfam" id="TIGR01450">
    <property type="entry name" value="recC"/>
    <property type="match status" value="1"/>
</dbReference>
<evidence type="ECO:0000256" key="8">
    <source>
        <dbReference type="ARBA" id="ARBA00023125"/>
    </source>
</evidence>
<dbReference type="PANTHER" id="PTHR30591">
    <property type="entry name" value="RECBCD ENZYME SUBUNIT RECC"/>
    <property type="match status" value="1"/>
</dbReference>
<dbReference type="SUPFAM" id="SSF52980">
    <property type="entry name" value="Restriction endonuclease-like"/>
    <property type="match status" value="1"/>
</dbReference>
<evidence type="ECO:0000256" key="5">
    <source>
        <dbReference type="ARBA" id="ARBA00022806"/>
    </source>
</evidence>
<evidence type="ECO:0000256" key="9">
    <source>
        <dbReference type="ARBA" id="ARBA00023204"/>
    </source>
</evidence>
<comment type="subunit">
    <text evidence="10">Heterotrimer of RecB, RecC and RecD. All subunits contribute to DNA-binding.</text>
</comment>
<evidence type="ECO:0000259" key="11">
    <source>
        <dbReference type="Pfam" id="PF17946"/>
    </source>
</evidence>
<comment type="similarity">
    <text evidence="10">Belongs to the RecC family.</text>
</comment>
<accession>A0A432WSU3</accession>
<gene>
    <name evidence="10 12" type="primary">recC</name>
    <name evidence="12" type="ORF">CWE13_08140</name>
</gene>
<dbReference type="InterPro" id="IPR006697">
    <property type="entry name" value="RecC"/>
</dbReference>
<dbReference type="Pfam" id="PF17946">
    <property type="entry name" value="RecC_C"/>
    <property type="match status" value="1"/>
</dbReference>
<dbReference type="InterPro" id="IPR041500">
    <property type="entry name" value="RecC_C"/>
</dbReference>
<dbReference type="AlphaFoldDB" id="A0A432WSU3"/>
<dbReference type="RefSeq" id="WP_126807580.1">
    <property type="nucleotide sequence ID" value="NZ_PIPP01000003.1"/>
</dbReference>
<keyword evidence="9 10" id="KW-0234">DNA repair</keyword>
<dbReference type="HAMAP" id="MF_01486">
    <property type="entry name" value="RecC"/>
    <property type="match status" value="1"/>
</dbReference>
<dbReference type="SUPFAM" id="SSF52540">
    <property type="entry name" value="P-loop containing nucleoside triphosphate hydrolases"/>
    <property type="match status" value="2"/>
</dbReference>
<keyword evidence="6 10" id="KW-0269">Exonuclease</keyword>
<dbReference type="InterPro" id="IPR027417">
    <property type="entry name" value="P-loop_NTPase"/>
</dbReference>
<evidence type="ECO:0000256" key="3">
    <source>
        <dbReference type="ARBA" id="ARBA00022763"/>
    </source>
</evidence>
<evidence type="ECO:0000256" key="4">
    <source>
        <dbReference type="ARBA" id="ARBA00022801"/>
    </source>
</evidence>
<keyword evidence="13" id="KW-1185">Reference proteome</keyword>
<dbReference type="GO" id="GO:0005524">
    <property type="term" value="F:ATP binding"/>
    <property type="evidence" value="ECO:0007669"/>
    <property type="project" value="UniProtKB-UniRule"/>
</dbReference>